<sequence length="162" mass="17333">METSEKVIMGTLSSDRRVFLKKSGALAVVSFFGIGFFTSCSDEDQRPGLPQAPSTGISVQGNQVLVNLDEATALNNTGGWALVPAAKVLIVNIGNNRFNALTSVCTHNNCDRNWTFSNNVFTCTCHGSRFNTDGSVVNGPAIRPLVSYPTTIDGRTLIVDFG</sequence>
<gene>
    <name evidence="8" type="ORF">CLV48_101360</name>
</gene>
<feature type="domain" description="Rieske" evidence="7">
    <location>
        <begin position="65"/>
        <end position="159"/>
    </location>
</feature>
<dbReference type="Gene3D" id="2.102.10.10">
    <property type="entry name" value="Rieske [2Fe-2S] iron-sulphur domain"/>
    <property type="match status" value="1"/>
</dbReference>
<dbReference type="PROSITE" id="PS51296">
    <property type="entry name" value="RIESKE"/>
    <property type="match status" value="1"/>
</dbReference>
<dbReference type="PRINTS" id="PR00162">
    <property type="entry name" value="RIESKE"/>
</dbReference>
<keyword evidence="4" id="KW-0411">Iron-sulfur</keyword>
<dbReference type="RefSeq" id="WP_106565517.1">
    <property type="nucleotide sequence ID" value="NZ_JAUVYL010000012.1"/>
</dbReference>
<dbReference type="Proteomes" id="UP000240708">
    <property type="component" value="Unassembled WGS sequence"/>
</dbReference>
<dbReference type="GO" id="GO:0051537">
    <property type="term" value="F:2 iron, 2 sulfur cluster binding"/>
    <property type="evidence" value="ECO:0007669"/>
    <property type="project" value="UniProtKB-KW"/>
</dbReference>
<organism evidence="8 9">
    <name type="scientific">Cecembia rubra</name>
    <dbReference type="NCBI Taxonomy" id="1485585"/>
    <lineage>
        <taxon>Bacteria</taxon>
        <taxon>Pseudomonadati</taxon>
        <taxon>Bacteroidota</taxon>
        <taxon>Cytophagia</taxon>
        <taxon>Cytophagales</taxon>
        <taxon>Cyclobacteriaceae</taxon>
        <taxon>Cecembia</taxon>
    </lineage>
</organism>
<proteinExistence type="predicted"/>
<evidence type="ECO:0000259" key="7">
    <source>
        <dbReference type="PROSITE" id="PS51296"/>
    </source>
</evidence>
<protein>
    <submittedName>
        <fullName evidence="8">Rieske-like 2Fe-2S protein</fullName>
    </submittedName>
</protein>
<dbReference type="AlphaFoldDB" id="A0A2P8ED84"/>
<comment type="caution">
    <text evidence="8">The sequence shown here is derived from an EMBL/GenBank/DDBJ whole genome shotgun (WGS) entry which is preliminary data.</text>
</comment>
<dbReference type="OrthoDB" id="9767869at2"/>
<reference evidence="8 9" key="1">
    <citation type="submission" date="2018-03" db="EMBL/GenBank/DDBJ databases">
        <title>Genomic Encyclopedia of Archaeal and Bacterial Type Strains, Phase II (KMG-II): from individual species to whole genera.</title>
        <authorList>
            <person name="Goeker M."/>
        </authorList>
    </citation>
    <scope>NUCLEOTIDE SEQUENCE [LARGE SCALE GENOMIC DNA]</scope>
    <source>
        <strain evidence="8 9">DSM 28057</strain>
    </source>
</reference>
<dbReference type="InterPro" id="IPR017941">
    <property type="entry name" value="Rieske_2Fe-2S"/>
</dbReference>
<dbReference type="InterPro" id="IPR036922">
    <property type="entry name" value="Rieske_2Fe-2S_sf"/>
</dbReference>
<dbReference type="InterPro" id="IPR005805">
    <property type="entry name" value="Rieske_Fe-S_prot_C"/>
</dbReference>
<comment type="cofactor">
    <cofactor evidence="6">
        <name>[2Fe-2S] cluster</name>
        <dbReference type="ChEBI" id="CHEBI:190135"/>
    </cofactor>
</comment>
<evidence type="ECO:0000256" key="6">
    <source>
        <dbReference type="ARBA" id="ARBA00034078"/>
    </source>
</evidence>
<dbReference type="InterPro" id="IPR014349">
    <property type="entry name" value="Rieske_Fe-S_prot"/>
</dbReference>
<keyword evidence="3" id="KW-0408">Iron</keyword>
<evidence type="ECO:0000313" key="9">
    <source>
        <dbReference type="Proteomes" id="UP000240708"/>
    </source>
</evidence>
<evidence type="ECO:0000256" key="3">
    <source>
        <dbReference type="ARBA" id="ARBA00023004"/>
    </source>
</evidence>
<dbReference type="Pfam" id="PF00355">
    <property type="entry name" value="Rieske"/>
    <property type="match status" value="1"/>
</dbReference>
<dbReference type="SUPFAM" id="SSF50022">
    <property type="entry name" value="ISP domain"/>
    <property type="match status" value="1"/>
</dbReference>
<keyword evidence="5" id="KW-1015">Disulfide bond</keyword>
<dbReference type="GO" id="GO:0046872">
    <property type="term" value="F:metal ion binding"/>
    <property type="evidence" value="ECO:0007669"/>
    <property type="project" value="UniProtKB-KW"/>
</dbReference>
<evidence type="ECO:0000256" key="2">
    <source>
        <dbReference type="ARBA" id="ARBA00022723"/>
    </source>
</evidence>
<keyword evidence="1" id="KW-0001">2Fe-2S</keyword>
<dbReference type="GO" id="GO:0016020">
    <property type="term" value="C:membrane"/>
    <property type="evidence" value="ECO:0007669"/>
    <property type="project" value="InterPro"/>
</dbReference>
<dbReference type="CDD" id="cd03467">
    <property type="entry name" value="Rieske"/>
    <property type="match status" value="1"/>
</dbReference>
<evidence type="ECO:0000256" key="5">
    <source>
        <dbReference type="ARBA" id="ARBA00023157"/>
    </source>
</evidence>
<dbReference type="EMBL" id="PYGF01000001">
    <property type="protein sequence ID" value="PSL07430.1"/>
    <property type="molecule type" value="Genomic_DNA"/>
</dbReference>
<accession>A0A2P8ED84</accession>
<keyword evidence="2" id="KW-0479">Metal-binding</keyword>
<evidence type="ECO:0000256" key="1">
    <source>
        <dbReference type="ARBA" id="ARBA00022714"/>
    </source>
</evidence>
<evidence type="ECO:0000256" key="4">
    <source>
        <dbReference type="ARBA" id="ARBA00023014"/>
    </source>
</evidence>
<name>A0A2P8ED84_9BACT</name>
<dbReference type="PANTHER" id="PTHR10134">
    <property type="entry name" value="CYTOCHROME B-C1 COMPLEX SUBUNIT RIESKE, MITOCHONDRIAL"/>
    <property type="match status" value="1"/>
</dbReference>
<keyword evidence="9" id="KW-1185">Reference proteome</keyword>
<evidence type="ECO:0000313" key="8">
    <source>
        <dbReference type="EMBL" id="PSL07430.1"/>
    </source>
</evidence>